<feature type="compositionally biased region" description="Low complexity" evidence="1">
    <location>
        <begin position="10"/>
        <end position="22"/>
    </location>
</feature>
<sequence length="243" mass="28219">MSKPGRVHVSHSSGSSTTSVSSLRGEYSRPLDEADNFSCTPPGLDQSANRWVPSYDEAFDILRSKGLIDSRRLRKYKPFYPLFLRPLLGGGHAYKNYKIFKARVYHFLKMLRYRIKPTTFAYPCVFGYSDLVLIPKEKLDLFCRYLETFATWGMFVEMAIPTAMMLMPDTEVCHAYKHPYKTGNVWYPFNPKHYRLISTTIDELLRACDGDIARLPEEFPREYLYLHPVKLSRFNAKPTDSAR</sequence>
<accession>A0A9D1VB86</accession>
<gene>
    <name evidence="2" type="ORF">H9862_05020</name>
</gene>
<evidence type="ECO:0000313" key="2">
    <source>
        <dbReference type="EMBL" id="HIX19951.1"/>
    </source>
</evidence>
<name>A0A9D1VB86_9BACT</name>
<comment type="caution">
    <text evidence="2">The sequence shown here is derived from an EMBL/GenBank/DDBJ whole genome shotgun (WGS) entry which is preliminary data.</text>
</comment>
<feature type="region of interest" description="Disordered" evidence="1">
    <location>
        <begin position="1"/>
        <end position="22"/>
    </location>
</feature>
<organism evidence="2 3">
    <name type="scientific">Candidatus Akkermansia intestinigallinarum</name>
    <dbReference type="NCBI Taxonomy" id="2838431"/>
    <lineage>
        <taxon>Bacteria</taxon>
        <taxon>Pseudomonadati</taxon>
        <taxon>Verrucomicrobiota</taxon>
        <taxon>Verrucomicrobiia</taxon>
        <taxon>Verrucomicrobiales</taxon>
        <taxon>Akkermansiaceae</taxon>
        <taxon>Akkermansia</taxon>
    </lineage>
</organism>
<dbReference type="AlphaFoldDB" id="A0A9D1VB86"/>
<evidence type="ECO:0000313" key="3">
    <source>
        <dbReference type="Proteomes" id="UP000823964"/>
    </source>
</evidence>
<dbReference type="EMBL" id="DXFQ01000088">
    <property type="protein sequence ID" value="HIX19951.1"/>
    <property type="molecule type" value="Genomic_DNA"/>
</dbReference>
<protein>
    <submittedName>
        <fullName evidence="2">Uncharacterized protein</fullName>
    </submittedName>
</protein>
<evidence type="ECO:0000256" key="1">
    <source>
        <dbReference type="SAM" id="MobiDB-lite"/>
    </source>
</evidence>
<dbReference type="Proteomes" id="UP000823964">
    <property type="component" value="Unassembled WGS sequence"/>
</dbReference>
<proteinExistence type="predicted"/>
<reference evidence="2" key="1">
    <citation type="journal article" date="2021" name="PeerJ">
        <title>Extensive microbial diversity within the chicken gut microbiome revealed by metagenomics and culture.</title>
        <authorList>
            <person name="Gilroy R."/>
            <person name="Ravi A."/>
            <person name="Getino M."/>
            <person name="Pursley I."/>
            <person name="Horton D.L."/>
            <person name="Alikhan N.F."/>
            <person name="Baker D."/>
            <person name="Gharbi K."/>
            <person name="Hall N."/>
            <person name="Watson M."/>
            <person name="Adriaenssens E.M."/>
            <person name="Foster-Nyarko E."/>
            <person name="Jarju S."/>
            <person name="Secka A."/>
            <person name="Antonio M."/>
            <person name="Oren A."/>
            <person name="Chaudhuri R.R."/>
            <person name="La Ragione R."/>
            <person name="Hildebrand F."/>
            <person name="Pallen M.J."/>
        </authorList>
    </citation>
    <scope>NUCLEOTIDE SEQUENCE</scope>
    <source>
        <strain evidence="2">14975</strain>
    </source>
</reference>
<reference evidence="2" key="2">
    <citation type="submission" date="2021-04" db="EMBL/GenBank/DDBJ databases">
        <authorList>
            <person name="Gilroy R."/>
        </authorList>
    </citation>
    <scope>NUCLEOTIDE SEQUENCE</scope>
    <source>
        <strain evidence="2">14975</strain>
    </source>
</reference>